<evidence type="ECO:0000313" key="11">
    <source>
        <dbReference type="EMBL" id="PJA47524.1"/>
    </source>
</evidence>
<dbReference type="GO" id="GO:0000049">
    <property type="term" value="F:tRNA binding"/>
    <property type="evidence" value="ECO:0007669"/>
    <property type="project" value="UniProtKB-KW"/>
</dbReference>
<evidence type="ECO:0000256" key="7">
    <source>
        <dbReference type="ARBA" id="ARBA00022884"/>
    </source>
</evidence>
<dbReference type="EC" id="6.1.1.7" evidence="2"/>
<evidence type="ECO:0000256" key="6">
    <source>
        <dbReference type="ARBA" id="ARBA00022840"/>
    </source>
</evidence>
<keyword evidence="5" id="KW-0547">Nucleotide-binding</keyword>
<keyword evidence="4 11" id="KW-0436">Ligase</keyword>
<dbReference type="GO" id="GO:0002161">
    <property type="term" value="F:aminoacyl-tRNA deacylase activity"/>
    <property type="evidence" value="ECO:0007669"/>
    <property type="project" value="TreeGrafter"/>
</dbReference>
<evidence type="ECO:0000256" key="8">
    <source>
        <dbReference type="ARBA" id="ARBA00022917"/>
    </source>
</evidence>
<dbReference type="PANTHER" id="PTHR11777">
    <property type="entry name" value="ALANYL-TRNA SYNTHETASE"/>
    <property type="match status" value="1"/>
</dbReference>
<proteinExistence type="inferred from homology"/>
<keyword evidence="6" id="KW-0067">ATP-binding</keyword>
<dbReference type="GO" id="GO:0005737">
    <property type="term" value="C:cytoplasm"/>
    <property type="evidence" value="ECO:0007669"/>
    <property type="project" value="InterPro"/>
</dbReference>
<comment type="caution">
    <text evidence="11">The sequence shown here is derived from an EMBL/GenBank/DDBJ whole genome shotgun (WGS) entry which is preliminary data.</text>
</comment>
<dbReference type="EMBL" id="PFWS01000013">
    <property type="protein sequence ID" value="PJA47524.1"/>
    <property type="molecule type" value="Genomic_DNA"/>
</dbReference>
<evidence type="ECO:0000313" key="12">
    <source>
        <dbReference type="Proteomes" id="UP000229749"/>
    </source>
</evidence>
<dbReference type="InterPro" id="IPR018164">
    <property type="entry name" value="Ala-tRNA-synth_IIc_N"/>
</dbReference>
<dbReference type="AlphaFoldDB" id="A0A2M7XHZ7"/>
<keyword evidence="7" id="KW-0694">RNA-binding</keyword>
<evidence type="ECO:0000256" key="4">
    <source>
        <dbReference type="ARBA" id="ARBA00022598"/>
    </source>
</evidence>
<name>A0A2M7XHZ7_9BACT</name>
<dbReference type="Pfam" id="PF01411">
    <property type="entry name" value="tRNA-synt_2c"/>
    <property type="match status" value="1"/>
</dbReference>
<dbReference type="InterPro" id="IPR045864">
    <property type="entry name" value="aa-tRNA-synth_II/BPL/LPL"/>
</dbReference>
<evidence type="ECO:0000256" key="3">
    <source>
        <dbReference type="ARBA" id="ARBA00022555"/>
    </source>
</evidence>
<dbReference type="GO" id="GO:0004813">
    <property type="term" value="F:alanine-tRNA ligase activity"/>
    <property type="evidence" value="ECO:0007669"/>
    <property type="project" value="UniProtKB-EC"/>
</dbReference>
<evidence type="ECO:0000256" key="9">
    <source>
        <dbReference type="ARBA" id="ARBA00023146"/>
    </source>
</evidence>
<feature type="domain" description="Alanyl-transfer RNA synthetases family profile" evidence="10">
    <location>
        <begin position="7"/>
        <end position="443"/>
    </location>
</feature>
<sequence>MIKTFLMNSQLLRQKFLDFFKEKGHTIIPSASLIPENDPTVLFTTAGMHPLVPYLLGEPHPAGKRVVDIQKCIRTGDIDEVGDNRHLTFFEMLGNWSLGDYFKKEAIEWSFEFLTSPKWLGLDPSRLYVTVFAGNHESPLDEVSIKYWQEQFKKFDINAQVSLCGVWENASTHIFALPREDNWWGLESGGPCGPCTEMFYDVAPEQGFQKGKTHQELVNNFRFFEIWNDVFMEYKRLPNGHLEKLVQKNVDTGMGLERTLAILNGRTNVFESESFQNIFELLTLESEKTYTSSEACGRAMRIIADHLRASVMIINDGVIPSNKDQGYVLRRLIRRAVRYGKCLGIKSLFLAKISKGIIEDFQKHYKELQKNTQHIYDILTQEEQKFNRTIEKGLHEFEKMYEKNSGISGEDAFILYSTYGFPLELTEEISLQKGQKINRELFE</sequence>
<dbReference type="GO" id="GO:0006419">
    <property type="term" value="P:alanyl-tRNA aminoacylation"/>
    <property type="evidence" value="ECO:0007669"/>
    <property type="project" value="InterPro"/>
</dbReference>
<dbReference type="Proteomes" id="UP000229749">
    <property type="component" value="Unassembled WGS sequence"/>
</dbReference>
<reference evidence="12" key="1">
    <citation type="submission" date="2017-09" db="EMBL/GenBank/DDBJ databases">
        <title>Depth-based differentiation of microbial function through sediment-hosted aquifers and enrichment of novel symbionts in the deep terrestrial subsurface.</title>
        <authorList>
            <person name="Probst A.J."/>
            <person name="Ladd B."/>
            <person name="Jarett J.K."/>
            <person name="Geller-Mcgrath D.E."/>
            <person name="Sieber C.M.K."/>
            <person name="Emerson J.B."/>
            <person name="Anantharaman K."/>
            <person name="Thomas B.C."/>
            <person name="Malmstrom R."/>
            <person name="Stieglmeier M."/>
            <person name="Klingl A."/>
            <person name="Woyke T."/>
            <person name="Ryan C.M."/>
            <person name="Banfield J.F."/>
        </authorList>
    </citation>
    <scope>NUCLEOTIDE SEQUENCE [LARGE SCALE GENOMIC DNA]</scope>
</reference>
<evidence type="ECO:0000259" key="10">
    <source>
        <dbReference type="PROSITE" id="PS50860"/>
    </source>
</evidence>
<comment type="similarity">
    <text evidence="1">Belongs to the class-II aminoacyl-tRNA synthetase family.</text>
</comment>
<dbReference type="InterPro" id="IPR002318">
    <property type="entry name" value="Ala-tRNA-lgiase_IIc"/>
</dbReference>
<keyword evidence="9" id="KW-0030">Aminoacyl-tRNA synthetase</keyword>
<dbReference type="GO" id="GO:0005524">
    <property type="term" value="F:ATP binding"/>
    <property type="evidence" value="ECO:0007669"/>
    <property type="project" value="UniProtKB-KW"/>
</dbReference>
<dbReference type="SUPFAM" id="SSF101353">
    <property type="entry name" value="Putative anticodon-binding domain of alanyl-tRNA synthetase (AlaRS)"/>
    <property type="match status" value="1"/>
</dbReference>
<dbReference type="PRINTS" id="PR00980">
    <property type="entry name" value="TRNASYNTHALA"/>
</dbReference>
<evidence type="ECO:0000256" key="1">
    <source>
        <dbReference type="ARBA" id="ARBA00008226"/>
    </source>
</evidence>
<keyword evidence="3" id="KW-0820">tRNA-binding</keyword>
<feature type="non-terminal residue" evidence="11">
    <location>
        <position position="443"/>
    </location>
</feature>
<dbReference type="CDD" id="cd00673">
    <property type="entry name" value="AlaRS_core"/>
    <property type="match status" value="1"/>
</dbReference>
<keyword evidence="8" id="KW-0648">Protein biosynthesis</keyword>
<gene>
    <name evidence="11" type="ORF">CO172_00855</name>
</gene>
<accession>A0A2M7XHZ7</accession>
<dbReference type="InterPro" id="IPR018162">
    <property type="entry name" value="Ala-tRNA-ligase_IIc_anticod-bd"/>
</dbReference>
<dbReference type="SUPFAM" id="SSF55681">
    <property type="entry name" value="Class II aaRS and biotin synthetases"/>
    <property type="match status" value="1"/>
</dbReference>
<dbReference type="InterPro" id="IPR050058">
    <property type="entry name" value="Ala-tRNA_ligase"/>
</dbReference>
<protein>
    <recommendedName>
        <fullName evidence="2">alanine--tRNA ligase</fullName>
        <ecNumber evidence="2">6.1.1.7</ecNumber>
    </recommendedName>
</protein>
<organism evidence="11 12">
    <name type="scientific">Candidatus Uhrbacteria bacterium CG_4_9_14_3_um_filter_36_7</name>
    <dbReference type="NCBI Taxonomy" id="1975033"/>
    <lineage>
        <taxon>Bacteria</taxon>
        <taxon>Candidatus Uhriibacteriota</taxon>
    </lineage>
</organism>
<evidence type="ECO:0000256" key="2">
    <source>
        <dbReference type="ARBA" id="ARBA00013168"/>
    </source>
</evidence>
<dbReference type="InterPro" id="IPR018165">
    <property type="entry name" value="Ala-tRNA-synth_IIc_core"/>
</dbReference>
<evidence type="ECO:0000256" key="5">
    <source>
        <dbReference type="ARBA" id="ARBA00022741"/>
    </source>
</evidence>
<dbReference type="Gene3D" id="3.30.930.10">
    <property type="entry name" value="Bira Bifunctional Protein, Domain 2"/>
    <property type="match status" value="1"/>
</dbReference>
<dbReference type="PROSITE" id="PS50860">
    <property type="entry name" value="AA_TRNA_LIGASE_II_ALA"/>
    <property type="match status" value="1"/>
</dbReference>
<dbReference type="PANTHER" id="PTHR11777:SF9">
    <property type="entry name" value="ALANINE--TRNA LIGASE, CYTOPLASMIC"/>
    <property type="match status" value="1"/>
</dbReference>